<accession>A0A6M3L189</accession>
<proteinExistence type="predicted"/>
<dbReference type="AlphaFoldDB" id="A0A6M3L189"/>
<dbReference type="NCBIfam" id="TIGR02605">
    <property type="entry name" value="CxxC_CxxC_SSSS"/>
    <property type="match status" value="1"/>
</dbReference>
<dbReference type="SMART" id="SM00834">
    <property type="entry name" value="CxxC_CXXC_SSSS"/>
    <property type="match status" value="1"/>
</dbReference>
<protein>
    <recommendedName>
        <fullName evidence="1">Putative regulatory protein FmdB zinc ribbon domain-containing protein</fullName>
    </recommendedName>
</protein>
<sequence length="105" mass="12116">MPIYDWKCDNCNSEFESISKIGDTLAICPFCNFGTEHRVMSQLARIIDFDPYMETDLGDKPIYIRTKQDLKDALARHNDGEEANRLGKLGIYGQDIKTDRVNRRV</sequence>
<gene>
    <name evidence="2" type="ORF">MM415B02998_0005</name>
</gene>
<evidence type="ECO:0000313" key="2">
    <source>
        <dbReference type="EMBL" id="QJA87414.1"/>
    </source>
</evidence>
<evidence type="ECO:0000259" key="1">
    <source>
        <dbReference type="SMART" id="SM00834"/>
    </source>
</evidence>
<dbReference type="Pfam" id="PF09723">
    <property type="entry name" value="Zn_ribbon_8"/>
    <property type="match status" value="1"/>
</dbReference>
<dbReference type="EMBL" id="MT142704">
    <property type="protein sequence ID" value="QJA87414.1"/>
    <property type="molecule type" value="Genomic_DNA"/>
</dbReference>
<feature type="domain" description="Putative regulatory protein FmdB zinc ribbon" evidence="1">
    <location>
        <begin position="1"/>
        <end position="41"/>
    </location>
</feature>
<name>A0A6M3L189_9ZZZZ</name>
<organism evidence="2">
    <name type="scientific">viral metagenome</name>
    <dbReference type="NCBI Taxonomy" id="1070528"/>
    <lineage>
        <taxon>unclassified sequences</taxon>
        <taxon>metagenomes</taxon>
        <taxon>organismal metagenomes</taxon>
    </lineage>
</organism>
<reference evidence="2" key="1">
    <citation type="submission" date="2020-03" db="EMBL/GenBank/DDBJ databases">
        <title>The deep terrestrial virosphere.</title>
        <authorList>
            <person name="Holmfeldt K."/>
            <person name="Nilsson E."/>
            <person name="Simone D."/>
            <person name="Lopez-Fernandez M."/>
            <person name="Wu X."/>
            <person name="de Brujin I."/>
            <person name="Lundin D."/>
            <person name="Andersson A."/>
            <person name="Bertilsson S."/>
            <person name="Dopson M."/>
        </authorList>
    </citation>
    <scope>NUCLEOTIDE SEQUENCE</scope>
    <source>
        <strain evidence="2">MM415B02998</strain>
    </source>
</reference>
<dbReference type="InterPro" id="IPR013429">
    <property type="entry name" value="Regulatory_FmdB_Zinc_ribbon"/>
</dbReference>